<evidence type="ECO:0000313" key="1">
    <source>
        <dbReference type="EMBL" id="BBD98076.1"/>
    </source>
</evidence>
<dbReference type="EMBL" id="AP018664">
    <property type="protein sequence ID" value="BBD98076.1"/>
    <property type="molecule type" value="Genomic_DNA"/>
</dbReference>
<evidence type="ECO:0000313" key="2">
    <source>
        <dbReference type="Proteomes" id="UP000279959"/>
    </source>
</evidence>
<gene>
    <name evidence="1" type="ORF">SAMIE_1015770</name>
</gene>
<name>A0A494W3Z8_9SPHN</name>
<reference evidence="1 2" key="1">
    <citation type="submission" date="2018-05" db="EMBL/GenBank/DDBJ databases">
        <title>Complete Genome Sequence of the Nonylphenol-Degrading Bacterium Sphingobium amiense DSM 16289T.</title>
        <authorList>
            <person name="Ootsuka M."/>
            <person name="Nishizawa T."/>
            <person name="Ohta H."/>
        </authorList>
    </citation>
    <scope>NUCLEOTIDE SEQUENCE [LARGE SCALE GENOMIC DNA]</scope>
    <source>
        <strain evidence="1 2">DSM 16289</strain>
    </source>
</reference>
<organism evidence="1 2">
    <name type="scientific">Sphingobium amiense</name>
    <dbReference type="NCBI Taxonomy" id="135719"/>
    <lineage>
        <taxon>Bacteria</taxon>
        <taxon>Pseudomonadati</taxon>
        <taxon>Pseudomonadota</taxon>
        <taxon>Alphaproteobacteria</taxon>
        <taxon>Sphingomonadales</taxon>
        <taxon>Sphingomonadaceae</taxon>
        <taxon>Sphingobium</taxon>
    </lineage>
</organism>
<protein>
    <submittedName>
        <fullName evidence="1">Uncharacterized protein</fullName>
    </submittedName>
</protein>
<accession>A0A494W3Z8</accession>
<keyword evidence="2" id="KW-1185">Reference proteome</keyword>
<proteinExistence type="predicted"/>
<dbReference type="KEGG" id="sami:SAMIE_1015770"/>
<dbReference type="Proteomes" id="UP000279959">
    <property type="component" value="Chromosome"/>
</dbReference>
<sequence>MPYNVDFRLPVHRAIHRPASAAPKGSLILPVLGASGFVCWRPVEAGKAPPIMVVEWTTYSAHPLEGNVADEPCLVFEEPEIRLDPATAFDPRDKGARDVGDIVTNGDTVMISAWTAEQELKSFLLRAGKSTDPMVAYKGWDVVVEGQHIFTKLP</sequence>
<dbReference type="AlphaFoldDB" id="A0A494W3Z8"/>